<evidence type="ECO:0000256" key="6">
    <source>
        <dbReference type="ARBA" id="ARBA00022989"/>
    </source>
</evidence>
<dbReference type="GO" id="GO:0034625">
    <property type="term" value="P:fatty acid elongation, monounsaturated fatty acid"/>
    <property type="evidence" value="ECO:0007669"/>
    <property type="project" value="TreeGrafter"/>
</dbReference>
<feature type="non-terminal residue" evidence="11">
    <location>
        <position position="142"/>
    </location>
</feature>
<feature type="transmembrane region" description="Helical" evidence="10">
    <location>
        <begin position="15"/>
        <end position="36"/>
    </location>
</feature>
<keyword evidence="7 10" id="KW-0443">Lipid metabolism</keyword>
<dbReference type="Pfam" id="PF01151">
    <property type="entry name" value="ELO"/>
    <property type="match status" value="1"/>
</dbReference>
<organism evidence="11 12">
    <name type="scientific">Allacma fusca</name>
    <dbReference type="NCBI Taxonomy" id="39272"/>
    <lineage>
        <taxon>Eukaryota</taxon>
        <taxon>Metazoa</taxon>
        <taxon>Ecdysozoa</taxon>
        <taxon>Arthropoda</taxon>
        <taxon>Hexapoda</taxon>
        <taxon>Collembola</taxon>
        <taxon>Symphypleona</taxon>
        <taxon>Sminthuridae</taxon>
        <taxon>Allacma</taxon>
    </lineage>
</organism>
<evidence type="ECO:0000256" key="4">
    <source>
        <dbReference type="ARBA" id="ARBA00022692"/>
    </source>
</evidence>
<protein>
    <recommendedName>
        <fullName evidence="10">Elongation of very long chain fatty acids protein</fullName>
        <ecNumber evidence="10">2.3.1.199</ecNumber>
    </recommendedName>
    <alternativeName>
        <fullName evidence="10">Very-long-chain 3-oxoacyl-CoA synthase</fullName>
    </alternativeName>
</protein>
<feature type="non-terminal residue" evidence="11">
    <location>
        <position position="1"/>
    </location>
</feature>
<comment type="subcellular location">
    <subcellularLocation>
        <location evidence="1">Membrane</location>
        <topology evidence="1">Multi-pass membrane protein</topology>
    </subcellularLocation>
</comment>
<evidence type="ECO:0000313" key="12">
    <source>
        <dbReference type="Proteomes" id="UP000708208"/>
    </source>
</evidence>
<dbReference type="GO" id="GO:0009922">
    <property type="term" value="F:fatty acid elongase activity"/>
    <property type="evidence" value="ECO:0007669"/>
    <property type="project" value="UniProtKB-EC"/>
</dbReference>
<dbReference type="PANTHER" id="PTHR11157:SF17">
    <property type="entry name" value="ELONGATION OF VERY LONG CHAIN FATTY ACIDS PROTEIN 6"/>
    <property type="match status" value="1"/>
</dbReference>
<dbReference type="GO" id="GO:0034626">
    <property type="term" value="P:fatty acid elongation, polyunsaturated fatty acid"/>
    <property type="evidence" value="ECO:0007669"/>
    <property type="project" value="TreeGrafter"/>
</dbReference>
<evidence type="ECO:0000256" key="2">
    <source>
        <dbReference type="ARBA" id="ARBA00022516"/>
    </source>
</evidence>
<dbReference type="PROSITE" id="PS01188">
    <property type="entry name" value="ELO"/>
    <property type="match status" value="1"/>
</dbReference>
<dbReference type="OrthoDB" id="10259681at2759"/>
<evidence type="ECO:0000256" key="8">
    <source>
        <dbReference type="ARBA" id="ARBA00023136"/>
    </source>
</evidence>
<dbReference type="Proteomes" id="UP000708208">
    <property type="component" value="Unassembled WGS sequence"/>
</dbReference>
<evidence type="ECO:0000256" key="10">
    <source>
        <dbReference type="RuleBase" id="RU361115"/>
    </source>
</evidence>
<keyword evidence="6 10" id="KW-1133">Transmembrane helix</keyword>
<comment type="catalytic activity">
    <reaction evidence="10">
        <text>a very-long-chain acyl-CoA + malonyl-CoA + H(+) = a very-long-chain 3-oxoacyl-CoA + CO2 + CoA</text>
        <dbReference type="Rhea" id="RHEA:32727"/>
        <dbReference type="ChEBI" id="CHEBI:15378"/>
        <dbReference type="ChEBI" id="CHEBI:16526"/>
        <dbReference type="ChEBI" id="CHEBI:57287"/>
        <dbReference type="ChEBI" id="CHEBI:57384"/>
        <dbReference type="ChEBI" id="CHEBI:90725"/>
        <dbReference type="ChEBI" id="CHEBI:90736"/>
        <dbReference type="EC" id="2.3.1.199"/>
    </reaction>
</comment>
<feature type="transmembrane region" description="Helical" evidence="10">
    <location>
        <begin position="43"/>
        <end position="60"/>
    </location>
</feature>
<dbReference type="AlphaFoldDB" id="A0A8J2KRW6"/>
<comment type="similarity">
    <text evidence="10">Belongs to the ELO family.</text>
</comment>
<sequence>PCEFFSDHHNYATSYWQFLFTLSKIAEFGDTVFLVLRKKKLIFLHWFHHATVLFFSWIVFVTEDPAVRRGGIINYSVHSVMYTYFALRALDFNFPVWLSKCITSMQIGQFGAVVVFSIYGLGLRATGFHCGRPLKNDVYIVG</sequence>
<dbReference type="GO" id="GO:0042761">
    <property type="term" value="P:very long-chain fatty acid biosynthetic process"/>
    <property type="evidence" value="ECO:0007669"/>
    <property type="project" value="TreeGrafter"/>
</dbReference>
<dbReference type="GO" id="GO:0019367">
    <property type="term" value="P:fatty acid elongation, saturated fatty acid"/>
    <property type="evidence" value="ECO:0007669"/>
    <property type="project" value="TreeGrafter"/>
</dbReference>
<accession>A0A8J2KRW6</accession>
<evidence type="ECO:0000256" key="1">
    <source>
        <dbReference type="ARBA" id="ARBA00004141"/>
    </source>
</evidence>
<evidence type="ECO:0000256" key="3">
    <source>
        <dbReference type="ARBA" id="ARBA00022679"/>
    </source>
</evidence>
<dbReference type="GO" id="GO:0030148">
    <property type="term" value="P:sphingolipid biosynthetic process"/>
    <property type="evidence" value="ECO:0007669"/>
    <property type="project" value="TreeGrafter"/>
</dbReference>
<keyword evidence="8 10" id="KW-0472">Membrane</keyword>
<dbReference type="EMBL" id="CAJVCH010457212">
    <property type="protein sequence ID" value="CAG7819710.1"/>
    <property type="molecule type" value="Genomic_DNA"/>
</dbReference>
<keyword evidence="3 10" id="KW-0808">Transferase</keyword>
<evidence type="ECO:0000256" key="9">
    <source>
        <dbReference type="ARBA" id="ARBA00023160"/>
    </source>
</evidence>
<keyword evidence="12" id="KW-1185">Reference proteome</keyword>
<dbReference type="PANTHER" id="PTHR11157">
    <property type="entry name" value="FATTY ACID ACYL TRANSFERASE-RELATED"/>
    <property type="match status" value="1"/>
</dbReference>
<dbReference type="InterPro" id="IPR002076">
    <property type="entry name" value="ELO_fam"/>
</dbReference>
<comment type="caution">
    <text evidence="11">The sequence shown here is derived from an EMBL/GenBank/DDBJ whole genome shotgun (WGS) entry which is preliminary data.</text>
</comment>
<comment type="caution">
    <text evidence="10">Lacks conserved residue(s) required for the propagation of feature annotation.</text>
</comment>
<reference evidence="11" key="1">
    <citation type="submission" date="2021-06" db="EMBL/GenBank/DDBJ databases">
        <authorList>
            <person name="Hodson N. C."/>
            <person name="Mongue J. A."/>
            <person name="Jaron S. K."/>
        </authorList>
    </citation>
    <scope>NUCLEOTIDE SEQUENCE</scope>
</reference>
<keyword evidence="5 10" id="KW-0276">Fatty acid metabolism</keyword>
<dbReference type="InterPro" id="IPR030457">
    <property type="entry name" value="ELO_CS"/>
</dbReference>
<name>A0A8J2KRW6_9HEXA</name>
<evidence type="ECO:0000256" key="5">
    <source>
        <dbReference type="ARBA" id="ARBA00022832"/>
    </source>
</evidence>
<dbReference type="EC" id="2.3.1.199" evidence="10"/>
<keyword evidence="2 10" id="KW-0444">Lipid biosynthesis</keyword>
<gene>
    <name evidence="11" type="ORF">AFUS01_LOCUS30140</name>
</gene>
<proteinExistence type="inferred from homology"/>
<keyword evidence="4 10" id="KW-0812">Transmembrane</keyword>
<keyword evidence="9 10" id="KW-0275">Fatty acid biosynthesis</keyword>
<evidence type="ECO:0000256" key="7">
    <source>
        <dbReference type="ARBA" id="ARBA00023098"/>
    </source>
</evidence>
<evidence type="ECO:0000313" key="11">
    <source>
        <dbReference type="EMBL" id="CAG7819710.1"/>
    </source>
</evidence>
<dbReference type="GO" id="GO:0005789">
    <property type="term" value="C:endoplasmic reticulum membrane"/>
    <property type="evidence" value="ECO:0007669"/>
    <property type="project" value="TreeGrafter"/>
</dbReference>